<feature type="transmembrane region" description="Helical" evidence="1">
    <location>
        <begin position="33"/>
        <end position="49"/>
    </location>
</feature>
<proteinExistence type="predicted"/>
<evidence type="ECO:0008006" key="4">
    <source>
        <dbReference type="Google" id="ProtNLM"/>
    </source>
</evidence>
<name>R9HUX2_BACUN</name>
<dbReference type="AlphaFoldDB" id="R9HUX2"/>
<feature type="transmembrane region" description="Helical" evidence="1">
    <location>
        <begin position="94"/>
        <end position="113"/>
    </location>
</feature>
<dbReference type="HOGENOM" id="CLU_1559915_0_0_10"/>
<gene>
    <name evidence="2" type="ORF">C801_02145</name>
</gene>
<feature type="transmembrane region" description="Helical" evidence="1">
    <location>
        <begin position="70"/>
        <end position="88"/>
    </location>
</feature>
<comment type="caution">
    <text evidence="2">The sequence shown here is derived from an EMBL/GenBank/DDBJ whole genome shotgun (WGS) entry which is preliminary data.</text>
</comment>
<accession>R9HUX2</accession>
<evidence type="ECO:0000313" key="3">
    <source>
        <dbReference type="Proteomes" id="UP000014212"/>
    </source>
</evidence>
<dbReference type="Proteomes" id="UP000014212">
    <property type="component" value="Unassembled WGS sequence"/>
</dbReference>
<protein>
    <recommendedName>
        <fullName evidence="4">Holin</fullName>
    </recommendedName>
</protein>
<dbReference type="EMBL" id="ASSO01000008">
    <property type="protein sequence ID" value="EOS07631.1"/>
    <property type="molecule type" value="Genomic_DNA"/>
</dbReference>
<organism evidence="2 3">
    <name type="scientific">Bacteroides uniformis dnLKV2</name>
    <dbReference type="NCBI Taxonomy" id="1235787"/>
    <lineage>
        <taxon>Bacteria</taxon>
        <taxon>Pseudomonadati</taxon>
        <taxon>Bacteroidota</taxon>
        <taxon>Bacteroidia</taxon>
        <taxon>Bacteroidales</taxon>
        <taxon>Bacteroidaceae</taxon>
        <taxon>Bacteroides</taxon>
    </lineage>
</organism>
<sequence>MKMDRLLTLDQIRVICVSLFSSTLAYLTPTQGFLIALAVMFAFNIWCGMRADGVSIIRCKNFKWSKFKNALAELLLYLVIIEVVFVFMDSIGDGESALIVIKTITYVFSYVYLQNAFKNLITAYPKNKAFRIIYHLIRFEFKRAMPSHVQEVIGRIENEIDKEEEK</sequence>
<keyword evidence="1" id="KW-0472">Membrane</keyword>
<evidence type="ECO:0000313" key="2">
    <source>
        <dbReference type="EMBL" id="EOS07631.1"/>
    </source>
</evidence>
<dbReference type="PATRIC" id="fig|1235787.3.peg.2175"/>
<keyword evidence="1" id="KW-1133">Transmembrane helix</keyword>
<evidence type="ECO:0000256" key="1">
    <source>
        <dbReference type="SAM" id="Phobius"/>
    </source>
</evidence>
<reference evidence="2 3" key="1">
    <citation type="submission" date="2013-04" db="EMBL/GenBank/DDBJ databases">
        <title>The Genome Sequence of Bacteroides uniformis dnLKV2.</title>
        <authorList>
            <consortium name="The Broad Institute Genomics Platform"/>
            <consortium name="The Broad Institute Genome Sequencing Center for Infectious Disease"/>
            <person name="Earl A."/>
            <person name="Xavier R."/>
            <person name="Kuhn K."/>
            <person name="Stappenbeck T."/>
            <person name="Walker B."/>
            <person name="Young S."/>
            <person name="Zeng Q."/>
            <person name="Gargeya S."/>
            <person name="Fitzgerald M."/>
            <person name="Haas B."/>
            <person name="Abouelleil A."/>
            <person name="Allen A.W."/>
            <person name="Alvarado L."/>
            <person name="Arachchi H.M."/>
            <person name="Berlin A.M."/>
            <person name="Chapman S.B."/>
            <person name="Gainer-Dewar J."/>
            <person name="Goldberg J."/>
            <person name="Griggs A."/>
            <person name="Gujja S."/>
            <person name="Hansen M."/>
            <person name="Howarth C."/>
            <person name="Imamovic A."/>
            <person name="Ireland A."/>
            <person name="Larimer J."/>
            <person name="McCowan C."/>
            <person name="Murphy C."/>
            <person name="Pearson M."/>
            <person name="Poon T.W."/>
            <person name="Priest M."/>
            <person name="Roberts A."/>
            <person name="Saif S."/>
            <person name="Shea T."/>
            <person name="Sisk P."/>
            <person name="Sykes S."/>
            <person name="Wortman J."/>
            <person name="Nusbaum C."/>
            <person name="Birren B."/>
        </authorList>
    </citation>
    <scope>NUCLEOTIDE SEQUENCE [LARGE SCALE GENOMIC DNA]</scope>
    <source>
        <strain evidence="3">dnLKV2</strain>
    </source>
</reference>
<keyword evidence="1" id="KW-0812">Transmembrane</keyword>